<feature type="non-terminal residue" evidence="3">
    <location>
        <position position="1"/>
    </location>
</feature>
<name>A0A1M2W4T1_TRAPU</name>
<dbReference type="AlphaFoldDB" id="A0A1M2W4T1"/>
<reference evidence="3 4" key="1">
    <citation type="submission" date="2016-10" db="EMBL/GenBank/DDBJ databases">
        <title>Genome sequence of the basidiomycete white-rot fungus Trametes pubescens.</title>
        <authorList>
            <person name="Makela M.R."/>
            <person name="Granchi Z."/>
            <person name="Peng M."/>
            <person name="De Vries R.P."/>
            <person name="Grigoriev I."/>
            <person name="Riley R."/>
            <person name="Hilden K."/>
        </authorList>
    </citation>
    <scope>NUCLEOTIDE SEQUENCE [LARGE SCALE GENOMIC DNA]</scope>
    <source>
        <strain evidence="3 4">FBCC735</strain>
    </source>
</reference>
<accession>A0A1M2W4T1</accession>
<protein>
    <recommendedName>
        <fullName evidence="1">Peptide hydrolase</fullName>
        <ecNumber evidence="1">3.4.-.-</ecNumber>
    </recommendedName>
</protein>
<evidence type="ECO:0000313" key="4">
    <source>
        <dbReference type="Proteomes" id="UP000184267"/>
    </source>
</evidence>
<comment type="caution">
    <text evidence="3">The sequence shown here is derived from an EMBL/GenBank/DDBJ whole genome shotgun (WGS) entry which is preliminary data.</text>
</comment>
<comment type="similarity">
    <text evidence="1">Belongs to the peptidase M28 family.</text>
</comment>
<dbReference type="Gene3D" id="3.40.630.10">
    <property type="entry name" value="Zn peptidases"/>
    <property type="match status" value="1"/>
</dbReference>
<dbReference type="InterPro" id="IPR007484">
    <property type="entry name" value="Peptidase_M28"/>
</dbReference>
<dbReference type="EMBL" id="MNAD01000231">
    <property type="protein sequence ID" value="OJT14861.1"/>
    <property type="molecule type" value="Genomic_DNA"/>
</dbReference>
<feature type="domain" description="Peptidase M28" evidence="2">
    <location>
        <begin position="3"/>
        <end position="60"/>
    </location>
</feature>
<dbReference type="OrthoDB" id="2214at2759"/>
<sequence length="119" mass="12983">VFRALVTTTFKHQTHVEIQWYSGEEAGLLGSQAVAKSYNFKSSSTTVMAFLELDMSADFKPGSKDAIALEAPGYPTGMPVTGNGIQNIHPTGNMMSVLAFSWRHPLEPAKVALAYAYER</sequence>
<keyword evidence="1" id="KW-0862">Zinc</keyword>
<dbReference type="STRING" id="154538.A0A1M2W4T1"/>
<dbReference type="GO" id="GO:0008233">
    <property type="term" value="F:peptidase activity"/>
    <property type="evidence" value="ECO:0007669"/>
    <property type="project" value="UniProtKB-KW"/>
</dbReference>
<keyword evidence="4" id="KW-1185">Reference proteome</keyword>
<evidence type="ECO:0000313" key="3">
    <source>
        <dbReference type="EMBL" id="OJT14861.1"/>
    </source>
</evidence>
<organism evidence="3 4">
    <name type="scientific">Trametes pubescens</name>
    <name type="common">White-rot fungus</name>
    <dbReference type="NCBI Taxonomy" id="154538"/>
    <lineage>
        <taxon>Eukaryota</taxon>
        <taxon>Fungi</taxon>
        <taxon>Dikarya</taxon>
        <taxon>Basidiomycota</taxon>
        <taxon>Agaricomycotina</taxon>
        <taxon>Agaricomycetes</taxon>
        <taxon>Polyporales</taxon>
        <taxon>Polyporaceae</taxon>
        <taxon>Trametes</taxon>
    </lineage>
</organism>
<dbReference type="GO" id="GO:0046872">
    <property type="term" value="F:metal ion binding"/>
    <property type="evidence" value="ECO:0007669"/>
    <property type="project" value="UniProtKB-KW"/>
</dbReference>
<evidence type="ECO:0000256" key="1">
    <source>
        <dbReference type="RuleBase" id="RU361240"/>
    </source>
</evidence>
<dbReference type="Pfam" id="PF04389">
    <property type="entry name" value="Peptidase_M28"/>
    <property type="match status" value="1"/>
</dbReference>
<dbReference type="EC" id="3.4.-.-" evidence="1"/>
<keyword evidence="1" id="KW-0378">Hydrolase</keyword>
<gene>
    <name evidence="3" type="ORF">TRAPUB_8582</name>
</gene>
<keyword evidence="1" id="KW-0645">Protease</keyword>
<dbReference type="SUPFAM" id="SSF53187">
    <property type="entry name" value="Zn-dependent exopeptidases"/>
    <property type="match status" value="1"/>
</dbReference>
<dbReference type="Proteomes" id="UP000184267">
    <property type="component" value="Unassembled WGS sequence"/>
</dbReference>
<proteinExistence type="inferred from homology"/>
<dbReference type="GO" id="GO:0006508">
    <property type="term" value="P:proteolysis"/>
    <property type="evidence" value="ECO:0007669"/>
    <property type="project" value="UniProtKB-KW"/>
</dbReference>
<evidence type="ECO:0000259" key="2">
    <source>
        <dbReference type="Pfam" id="PF04389"/>
    </source>
</evidence>
<keyword evidence="1" id="KW-0479">Metal-binding</keyword>